<comment type="caution">
    <text evidence="2">The sequence shown here is derived from an EMBL/GenBank/DDBJ whole genome shotgun (WGS) entry which is preliminary data.</text>
</comment>
<dbReference type="PANTHER" id="PTHR42905:SF2">
    <property type="entry name" value="PHOSPHOENOLPYRUVATE CARBOXYLASE FAMILY PROTEIN"/>
    <property type="match status" value="1"/>
</dbReference>
<dbReference type="FunCoup" id="A0A200QLT5">
    <property type="interactions" value="337"/>
</dbReference>
<reference evidence="2 3" key="1">
    <citation type="journal article" date="2017" name="Mol. Plant">
        <title>The Genome of Medicinal Plant Macleaya cordata Provides New Insights into Benzylisoquinoline Alkaloids Metabolism.</title>
        <authorList>
            <person name="Liu X."/>
            <person name="Liu Y."/>
            <person name="Huang P."/>
            <person name="Ma Y."/>
            <person name="Qing Z."/>
            <person name="Tang Q."/>
            <person name="Cao H."/>
            <person name="Cheng P."/>
            <person name="Zheng Y."/>
            <person name="Yuan Z."/>
            <person name="Zhou Y."/>
            <person name="Liu J."/>
            <person name="Tang Z."/>
            <person name="Zhuo Y."/>
            <person name="Zhang Y."/>
            <person name="Yu L."/>
            <person name="Huang J."/>
            <person name="Yang P."/>
            <person name="Peng Q."/>
            <person name="Zhang J."/>
            <person name="Jiang W."/>
            <person name="Zhang Z."/>
            <person name="Lin K."/>
            <person name="Ro D.K."/>
            <person name="Chen X."/>
            <person name="Xiong X."/>
            <person name="Shang Y."/>
            <person name="Huang S."/>
            <person name="Zeng J."/>
        </authorList>
    </citation>
    <scope>NUCLEOTIDE SEQUENCE [LARGE SCALE GENOMIC DNA]</scope>
    <source>
        <strain evidence="3">cv. BLH2017</strain>
        <tissue evidence="2">Root</tissue>
    </source>
</reference>
<dbReference type="GO" id="GO:0003824">
    <property type="term" value="F:catalytic activity"/>
    <property type="evidence" value="ECO:0007669"/>
    <property type="project" value="InterPro"/>
</dbReference>
<evidence type="ECO:0000313" key="3">
    <source>
        <dbReference type="Proteomes" id="UP000195402"/>
    </source>
</evidence>
<dbReference type="Proteomes" id="UP000195402">
    <property type="component" value="Unassembled WGS sequence"/>
</dbReference>
<dbReference type="PANTHER" id="PTHR42905">
    <property type="entry name" value="PHOSPHOENOLPYRUVATE CARBOXYLASE"/>
    <property type="match status" value="1"/>
</dbReference>
<dbReference type="Pfam" id="PF13714">
    <property type="entry name" value="PEP_mutase"/>
    <property type="match status" value="1"/>
</dbReference>
<dbReference type="InterPro" id="IPR015813">
    <property type="entry name" value="Pyrv/PenolPyrv_kinase-like_dom"/>
</dbReference>
<dbReference type="STRING" id="56857.A0A200QLT5"/>
<feature type="region of interest" description="Disordered" evidence="1">
    <location>
        <begin position="378"/>
        <end position="400"/>
    </location>
</feature>
<dbReference type="CDD" id="cd00377">
    <property type="entry name" value="ICL_PEPM"/>
    <property type="match status" value="1"/>
</dbReference>
<dbReference type="AlphaFoldDB" id="A0A200QLT5"/>
<organism evidence="2 3">
    <name type="scientific">Macleaya cordata</name>
    <name type="common">Five-seeded plume-poppy</name>
    <name type="synonym">Bocconia cordata</name>
    <dbReference type="NCBI Taxonomy" id="56857"/>
    <lineage>
        <taxon>Eukaryota</taxon>
        <taxon>Viridiplantae</taxon>
        <taxon>Streptophyta</taxon>
        <taxon>Embryophyta</taxon>
        <taxon>Tracheophyta</taxon>
        <taxon>Spermatophyta</taxon>
        <taxon>Magnoliopsida</taxon>
        <taxon>Ranunculales</taxon>
        <taxon>Papaveraceae</taxon>
        <taxon>Papaveroideae</taxon>
        <taxon>Macleaya</taxon>
    </lineage>
</organism>
<feature type="region of interest" description="Disordered" evidence="1">
    <location>
        <begin position="17"/>
        <end position="41"/>
    </location>
</feature>
<feature type="compositionally biased region" description="Polar residues" evidence="1">
    <location>
        <begin position="17"/>
        <end position="28"/>
    </location>
</feature>
<protein>
    <recommendedName>
        <fullName evidence="4">Isocitrate lyase</fullName>
    </recommendedName>
</protein>
<evidence type="ECO:0000313" key="2">
    <source>
        <dbReference type="EMBL" id="OVA11381.1"/>
    </source>
</evidence>
<dbReference type="OrthoDB" id="1923844at2759"/>
<accession>A0A200QLT5</accession>
<sequence length="499" mass="54025">MKLSLLKHDSVISSPSIHFSQSHQTHPLSSSSSSSSSARISNFQTSPSFQRLVSLSTNKRSVKKVFSFNPKSSLGERKNSDSPSQSLRRLLESPGIHQGPACYDALSAKLVEKSGFDFCFMSGFSVSAARLGLPDVGLISYGEMVDQGRQITEAVSIPVIGDGDNGYGNAMNVKRTVKGFIKAGFAGVILEDQVSPKACGHTRGRKVVSREEAVMRIKAAIDARKESGSDIVIVARTDSRQAISFEESLLRSRAFADAGADVLFIDALASREEMKEFCEISPLLPKMANMLEGGGKTPILNPSELEQIGFKIVSYPLSLIGVSVRAMQDALTAIKGGRLPPPGSLPSFEELKETLGFNAYYEEEKVYATSQPLSQRASSNVYSIQQRNQDDTEQRGQSQLDPVVEVITPEVYYGADGSKGPFSGIWSRTLRVKVTGRDGTEKLEVRIPAGFLEGITNIVPALGGVNIKSLLDDAAEEPGGKKLLDFNDTMGDRIQVFLE</sequence>
<gene>
    <name evidence="2" type="ORF">BVC80_8579g6</name>
</gene>
<dbReference type="InterPro" id="IPR039556">
    <property type="entry name" value="ICL/PEPM"/>
</dbReference>
<keyword evidence="3" id="KW-1185">Reference proteome</keyword>
<proteinExistence type="predicted"/>
<dbReference type="OMA" id="GFQFCFT"/>
<name>A0A200QLT5_MACCD</name>
<dbReference type="InterPro" id="IPR040442">
    <property type="entry name" value="Pyrv_kinase-like_dom_sf"/>
</dbReference>
<dbReference type="SUPFAM" id="SSF51621">
    <property type="entry name" value="Phosphoenolpyruvate/pyruvate domain"/>
    <property type="match status" value="1"/>
</dbReference>
<evidence type="ECO:0008006" key="4">
    <source>
        <dbReference type="Google" id="ProtNLM"/>
    </source>
</evidence>
<evidence type="ECO:0000256" key="1">
    <source>
        <dbReference type="SAM" id="MobiDB-lite"/>
    </source>
</evidence>
<feature type="compositionally biased region" description="Polar residues" evidence="1">
    <location>
        <begin position="378"/>
        <end position="387"/>
    </location>
</feature>
<dbReference type="EMBL" id="MVGT01001697">
    <property type="protein sequence ID" value="OVA11381.1"/>
    <property type="molecule type" value="Genomic_DNA"/>
</dbReference>
<dbReference type="Gene3D" id="3.20.20.60">
    <property type="entry name" value="Phosphoenolpyruvate-binding domains"/>
    <property type="match status" value="1"/>
</dbReference>
<dbReference type="InParanoid" id="A0A200QLT5"/>